<evidence type="ECO:0000256" key="4">
    <source>
        <dbReference type="ARBA" id="ARBA00022692"/>
    </source>
</evidence>
<dbReference type="Proteomes" id="UP000232323">
    <property type="component" value="Unassembled WGS sequence"/>
</dbReference>
<name>A0A250WQY5_9CHLO</name>
<evidence type="ECO:0000256" key="6">
    <source>
        <dbReference type="ARBA" id="ARBA00023136"/>
    </source>
</evidence>
<evidence type="ECO:0000313" key="8">
    <source>
        <dbReference type="EMBL" id="GAX73106.1"/>
    </source>
</evidence>
<dbReference type="AlphaFoldDB" id="A0A250WQY5"/>
<feature type="transmembrane region" description="Helical" evidence="7">
    <location>
        <begin position="237"/>
        <end position="261"/>
    </location>
</feature>
<reference evidence="8 9" key="1">
    <citation type="submission" date="2017-08" db="EMBL/GenBank/DDBJ databases">
        <title>Acidophilic green algal genome provides insights into adaptation to an acidic environment.</title>
        <authorList>
            <person name="Hirooka S."/>
            <person name="Hirose Y."/>
            <person name="Kanesaki Y."/>
            <person name="Higuchi S."/>
            <person name="Fujiwara T."/>
            <person name="Onuma R."/>
            <person name="Era A."/>
            <person name="Ohbayashi R."/>
            <person name="Uzuka A."/>
            <person name="Nozaki H."/>
            <person name="Yoshikawa H."/>
            <person name="Miyagishima S.Y."/>
        </authorList>
    </citation>
    <scope>NUCLEOTIDE SEQUENCE [LARGE SCALE GENOMIC DNA]</scope>
    <source>
        <strain evidence="8 9">NIES-2499</strain>
    </source>
</reference>
<protein>
    <recommendedName>
        <fullName evidence="10">EamA domain-containing protein</fullName>
    </recommendedName>
</protein>
<evidence type="ECO:0000256" key="7">
    <source>
        <dbReference type="SAM" id="Phobius"/>
    </source>
</evidence>
<keyword evidence="3" id="KW-0813">Transport</keyword>
<organism evidence="8 9">
    <name type="scientific">Chlamydomonas eustigma</name>
    <dbReference type="NCBI Taxonomy" id="1157962"/>
    <lineage>
        <taxon>Eukaryota</taxon>
        <taxon>Viridiplantae</taxon>
        <taxon>Chlorophyta</taxon>
        <taxon>core chlorophytes</taxon>
        <taxon>Chlorophyceae</taxon>
        <taxon>CS clade</taxon>
        <taxon>Chlamydomonadales</taxon>
        <taxon>Chlamydomonadaceae</taxon>
        <taxon>Chlamydomonas</taxon>
    </lineage>
</organism>
<evidence type="ECO:0000256" key="1">
    <source>
        <dbReference type="ARBA" id="ARBA00004141"/>
    </source>
</evidence>
<feature type="transmembrane region" description="Helical" evidence="7">
    <location>
        <begin position="111"/>
        <end position="130"/>
    </location>
</feature>
<dbReference type="Pfam" id="PF06027">
    <property type="entry name" value="SLC35F"/>
    <property type="match status" value="1"/>
</dbReference>
<sequence length="350" mass="37331">MDARKKKLSVDRVLHNQLQISDAQRQSETGRLIGCSTLSRRNTSAHGHDISTNTVMHAAAWAMPLWFGAQYTFNTSLAYTSVTSNTILSSTSSFFTFLLSMLLLGESYSSSKLLAIAACIAGTAFVTLSDTESSPSSTETSLLGDGLTVLSTCLYACYTVVMRLKLPGEEAEANVGLFFGYLGLFNTVLMAPVVVILLSTGVFSLSSVPKQAYLIILLEGLLDYVLSDYLWARAVIILGPTVASLGLSAQIPMAAAADLALGRAQWIHSVQTVLMTLGGTMLIMLGFFGINLAASATSTVSLEGASGTGGSAHMVKRKNSDVYEQQALLSTNVAERVTNERGFAQTEENF</sequence>
<evidence type="ECO:0000256" key="3">
    <source>
        <dbReference type="ARBA" id="ARBA00022448"/>
    </source>
</evidence>
<dbReference type="Gene3D" id="1.10.3730.20">
    <property type="match status" value="1"/>
</dbReference>
<keyword evidence="6 7" id="KW-0472">Membrane</keyword>
<dbReference type="SUPFAM" id="SSF103481">
    <property type="entry name" value="Multidrug resistance efflux transporter EmrE"/>
    <property type="match status" value="1"/>
</dbReference>
<proteinExistence type="inferred from homology"/>
<evidence type="ECO:0000256" key="2">
    <source>
        <dbReference type="ARBA" id="ARBA00007863"/>
    </source>
</evidence>
<evidence type="ECO:0000256" key="5">
    <source>
        <dbReference type="ARBA" id="ARBA00022989"/>
    </source>
</evidence>
<dbReference type="PANTHER" id="PTHR23051">
    <property type="entry name" value="SOLUTE CARRIER FAMILY 35, MEMBER F5"/>
    <property type="match status" value="1"/>
</dbReference>
<dbReference type="EMBL" id="BEGY01000002">
    <property type="protein sequence ID" value="GAX73106.1"/>
    <property type="molecule type" value="Genomic_DNA"/>
</dbReference>
<comment type="subcellular location">
    <subcellularLocation>
        <location evidence="1">Membrane</location>
        <topology evidence="1">Multi-pass membrane protein</topology>
    </subcellularLocation>
</comment>
<evidence type="ECO:0000313" key="9">
    <source>
        <dbReference type="Proteomes" id="UP000232323"/>
    </source>
</evidence>
<gene>
    <name evidence="8" type="ORF">CEUSTIGMA_g559.t1</name>
</gene>
<keyword evidence="4 7" id="KW-0812">Transmembrane</keyword>
<evidence type="ECO:0008006" key="10">
    <source>
        <dbReference type="Google" id="ProtNLM"/>
    </source>
</evidence>
<feature type="transmembrane region" description="Helical" evidence="7">
    <location>
        <begin position="86"/>
        <end position="105"/>
    </location>
</feature>
<keyword evidence="9" id="KW-1185">Reference proteome</keyword>
<dbReference type="PANTHER" id="PTHR23051:SF0">
    <property type="entry name" value="SOLUTE CARRIER FAMILY 35 MEMBER F5"/>
    <property type="match status" value="1"/>
</dbReference>
<comment type="caution">
    <text evidence="8">The sequence shown here is derived from an EMBL/GenBank/DDBJ whole genome shotgun (WGS) entry which is preliminary data.</text>
</comment>
<comment type="similarity">
    <text evidence="2">Belongs to the SLC35F solute transporter family.</text>
</comment>
<dbReference type="GO" id="GO:0022857">
    <property type="term" value="F:transmembrane transporter activity"/>
    <property type="evidence" value="ECO:0007669"/>
    <property type="project" value="InterPro"/>
</dbReference>
<keyword evidence="5 7" id="KW-1133">Transmembrane helix</keyword>
<feature type="transmembrane region" description="Helical" evidence="7">
    <location>
        <begin position="181"/>
        <end position="205"/>
    </location>
</feature>
<accession>A0A250WQY5</accession>
<feature type="transmembrane region" description="Helical" evidence="7">
    <location>
        <begin position="273"/>
        <end position="294"/>
    </location>
</feature>
<dbReference type="GO" id="GO:0016020">
    <property type="term" value="C:membrane"/>
    <property type="evidence" value="ECO:0007669"/>
    <property type="project" value="UniProtKB-SubCell"/>
</dbReference>
<dbReference type="OrthoDB" id="1436450at2759"/>
<dbReference type="InterPro" id="IPR009262">
    <property type="entry name" value="SLC35_F1/F2/F6"/>
</dbReference>
<dbReference type="InterPro" id="IPR037185">
    <property type="entry name" value="EmrE-like"/>
</dbReference>
<feature type="transmembrane region" description="Helical" evidence="7">
    <location>
        <begin position="142"/>
        <end position="161"/>
    </location>
</feature>